<dbReference type="Proteomes" id="UP000533306">
    <property type="component" value="Unassembled WGS sequence"/>
</dbReference>
<accession>A0A7W9S160</accession>
<evidence type="ECO:0000313" key="4">
    <source>
        <dbReference type="Proteomes" id="UP000533306"/>
    </source>
</evidence>
<feature type="signal peptide" evidence="1">
    <location>
        <begin position="1"/>
        <end position="25"/>
    </location>
</feature>
<dbReference type="AlphaFoldDB" id="A0A7W9S160"/>
<dbReference type="RefSeq" id="WP_246374530.1">
    <property type="nucleotide sequence ID" value="NZ_JACHEU010000001.1"/>
</dbReference>
<keyword evidence="1" id="KW-0732">Signal</keyword>
<sequence>MAMRITSAIAAASLAAFVVSPPAYAGSSGWHDSEGGRIRLVTASQPDASGQLNGVLQIDLKPGWKTYWRDPGDSGVPPQITVDGEQIREAKMAFPAPVRHDDGYSEWAGYDRSVLLPVSFTLPDRALPEGGIAATVLVGICEKICIPVHADLVVETAHPTHAVIEEALVRNAQAALPGPATPAFGASLAGSHDKAMTVAASLPQAVQSAELFVAGEDGYAFGTPVAKAGDGKFTFEVPVLSRPAEKPSGEGVPYTLTSSAGAVSGFLPYP</sequence>
<evidence type="ECO:0000313" key="3">
    <source>
        <dbReference type="EMBL" id="MBB6012217.1"/>
    </source>
</evidence>
<evidence type="ECO:0000256" key="1">
    <source>
        <dbReference type="SAM" id="SignalP"/>
    </source>
</evidence>
<protein>
    <submittedName>
        <fullName evidence="3">DsbC/DsbD-like thiol-disulfide interchange protein</fullName>
    </submittedName>
</protein>
<keyword evidence="4" id="KW-1185">Reference proteome</keyword>
<reference evidence="3 4" key="1">
    <citation type="submission" date="2020-08" db="EMBL/GenBank/DDBJ databases">
        <title>Genomic Encyclopedia of Type Strains, Phase IV (KMG-IV): sequencing the most valuable type-strain genomes for metagenomic binning, comparative biology and taxonomic classification.</title>
        <authorList>
            <person name="Goeker M."/>
        </authorList>
    </citation>
    <scope>NUCLEOTIDE SEQUENCE [LARGE SCALE GENOMIC DNA]</scope>
    <source>
        <strain evidence="3 4">DSM 11099</strain>
    </source>
</reference>
<name>A0A7W9S160_9HYPH</name>
<proteinExistence type="predicted"/>
<dbReference type="Pfam" id="PF11412">
    <property type="entry name" value="DsbD_N"/>
    <property type="match status" value="1"/>
</dbReference>
<gene>
    <name evidence="3" type="ORF">HNR59_001562</name>
</gene>
<dbReference type="InterPro" id="IPR028250">
    <property type="entry name" value="DsbDN"/>
</dbReference>
<comment type="caution">
    <text evidence="3">The sequence shown here is derived from an EMBL/GenBank/DDBJ whole genome shotgun (WGS) entry which is preliminary data.</text>
</comment>
<organism evidence="3 4">
    <name type="scientific">Aquamicrobium lusatiense</name>
    <dbReference type="NCBI Taxonomy" id="89772"/>
    <lineage>
        <taxon>Bacteria</taxon>
        <taxon>Pseudomonadati</taxon>
        <taxon>Pseudomonadota</taxon>
        <taxon>Alphaproteobacteria</taxon>
        <taxon>Hyphomicrobiales</taxon>
        <taxon>Phyllobacteriaceae</taxon>
        <taxon>Aquamicrobium</taxon>
    </lineage>
</organism>
<evidence type="ECO:0000259" key="2">
    <source>
        <dbReference type="Pfam" id="PF11412"/>
    </source>
</evidence>
<feature type="chain" id="PRO_5030509032" evidence="1">
    <location>
        <begin position="26"/>
        <end position="270"/>
    </location>
</feature>
<dbReference type="EMBL" id="JACHEU010000001">
    <property type="protein sequence ID" value="MBB6012217.1"/>
    <property type="molecule type" value="Genomic_DNA"/>
</dbReference>
<feature type="domain" description="Thiol:disulfide interchange protein DsbD N-terminal" evidence="2">
    <location>
        <begin position="50"/>
        <end position="153"/>
    </location>
</feature>